<feature type="compositionally biased region" description="Low complexity" evidence="2">
    <location>
        <begin position="531"/>
        <end position="546"/>
    </location>
</feature>
<sequence>MSKKDISLQDLLSLADEPESKSEEKRTISASSTSKSKGGFWSGLFGSKGSKSESEVNTKVVSTDEHQLLSAEKALDEQVSSSNAQEQVPSSDADLETANSTISSEVNDVIESAAKVQASGELFTEVNSVSPKAEEVLADTKAVNAKSTNSKVETTNLEADLDQLLVSNKKTASNTSEVTLSDTSADNEDLFAALDTTAASLAASKSKKAKKSAKDFSLNALDLEQALAATDSQGADKEKVESNAAESVDLSANKNTDRSAYSNADKSADGSFDELATGTANLDSVATLDNVDEASEDLFTSSKSGKGVAGAKEDSNKKDTAATSSKSTKSAKRTKALDSFFAELDLNSYAEQEQVSNKSVIDEELIVSSDVVKSLELNKADKVTSAKAKNSEDDLFAGLSTGKATSSSAKSKSSTTSKLASKNIVHDLEGLFSDPSGLDEQAQTLFTEKTKTSATKSSNVKSSSSKSSNANLSSSSNASNSFATLDDLEATPTIGFQDLHASSLESLFTPGLFSVESSNSTNATDAKTHSKTSAAKAQTNSTAAAQVSSEASANNDLLGDIVDDLKSGELTSEKAQAELAALQAQGKAEKTKASVTPSDDLFASLNLANVEEEEEESEKTGVLIAAPRIDNSFFTAASPTKATSSLEEQETTEAKLSASVEQRNASVVEQVNTSDKEQVNVSAKDQEVDSFDTIPRRVKFSPVEGSLIPAPTLNWSLNDLEQDIAKNNTNNPTSTDSKTSTNGSLLVNTPANAQASSNNKIPTSEISLPPISPVKLKISASLGFNADPDQDPAFTAKTGRRRLVDGQPHFADNSEQTFTTSVYTGDKGMFFVKIPTKTFDGHSSDALSIGQGIDLALNDELNGKLAFNVPEASIASLQAELDNTQHDIISKPIVSADDSLVNSSLRMVQHAQSAATKAKKLAEVSYLGYRQELLRQRLAGVKIELAAPIDEQANAQVPVWYDGFPIFAKDLDERNHDEKVTQMRIRHQYDGEFFHLISPRIVTAPVLSKGELLKTFYESEMIDLPGGVTFKQFLKQQKVNFADHLTINGLGRATELALIAGQEIVTFVLASNQPYLLIDKFVSPRTKLLILDAKLRAVKTAVQLGQLTPAQAQMLAADLPAKIAEQELGNIVTPPTVDMVGNNVFVEDDLAAFNEKYKDLKAELAAKKASFAMAAGSKTIAVPNLSLLEGQTVGALAENEKELASSKEGAKSHASSTTNTTDPFTAPQKVMVPLPKKIDFAGKKIKVLGEDAPEVSTSAKAEQSVAANTEQSTSTITEPFTTEKNEQSTSEVVQLTSAVEQSTPVDEKSTPVAEKSTPAKVEQTAIAGASNESQVNEVTGIPEMPSLFVDFTTEVPTVQQEASSNAVETKKELEQAVVTYTPIAETQEFISPFIMPSFNLNDNSEQTTQNNAKAQDKVEVEETSTNESDDFAYPQLPASVPFNVKNQD</sequence>
<feature type="region of interest" description="Disordered" evidence="2">
    <location>
        <begin position="1254"/>
        <end position="1318"/>
    </location>
</feature>
<accession>A0A3A1YMB3</accession>
<evidence type="ECO:0000256" key="2">
    <source>
        <dbReference type="SAM" id="MobiDB-lite"/>
    </source>
</evidence>
<feature type="coiled-coil region" evidence="1">
    <location>
        <begin position="565"/>
        <end position="592"/>
    </location>
</feature>
<feature type="compositionally biased region" description="Basic and acidic residues" evidence="2">
    <location>
        <begin position="1200"/>
        <end position="1211"/>
    </location>
</feature>
<feature type="compositionally biased region" description="Polar residues" evidence="2">
    <location>
        <begin position="1400"/>
        <end position="1413"/>
    </location>
</feature>
<feature type="compositionally biased region" description="Polar residues" evidence="2">
    <location>
        <begin position="78"/>
        <end position="90"/>
    </location>
</feature>
<keyword evidence="4" id="KW-1185">Reference proteome</keyword>
<dbReference type="Proteomes" id="UP000265916">
    <property type="component" value="Unassembled WGS sequence"/>
</dbReference>
<feature type="region of interest" description="Disordered" evidence="2">
    <location>
        <begin position="442"/>
        <end position="479"/>
    </location>
</feature>
<reference evidence="3 4" key="1">
    <citation type="submission" date="2017-08" db="EMBL/GenBank/DDBJ databases">
        <title>Reclassification of Bisgaard taxon 37 and 44.</title>
        <authorList>
            <person name="Christensen H."/>
        </authorList>
    </citation>
    <scope>NUCLEOTIDE SEQUENCE [LARGE SCALE GENOMIC DNA]</scope>
    <source>
        <strain evidence="3 4">111</strain>
    </source>
</reference>
<feature type="compositionally biased region" description="Low complexity" evidence="2">
    <location>
        <begin position="452"/>
        <end position="479"/>
    </location>
</feature>
<feature type="region of interest" description="Disordered" evidence="2">
    <location>
        <begin position="394"/>
        <end position="419"/>
    </location>
</feature>
<comment type="caution">
    <text evidence="3">The sequence shown here is derived from an EMBL/GenBank/DDBJ whole genome shotgun (WGS) entry which is preliminary data.</text>
</comment>
<protein>
    <submittedName>
        <fullName evidence="3">Uncharacterized protein</fullName>
    </submittedName>
</protein>
<proteinExistence type="predicted"/>
<organism evidence="3 4">
    <name type="scientific">Psittacicella hinzii</name>
    <dbReference type="NCBI Taxonomy" id="2028575"/>
    <lineage>
        <taxon>Bacteria</taxon>
        <taxon>Pseudomonadati</taxon>
        <taxon>Pseudomonadota</taxon>
        <taxon>Gammaproteobacteria</taxon>
        <taxon>Pasteurellales</taxon>
        <taxon>Psittacicellaceae</taxon>
        <taxon>Psittacicella</taxon>
    </lineage>
</organism>
<dbReference type="EMBL" id="NRJG01000061">
    <property type="protein sequence ID" value="RIY38606.1"/>
    <property type="molecule type" value="Genomic_DNA"/>
</dbReference>
<dbReference type="OrthoDB" id="9840096at2"/>
<feature type="region of interest" description="Disordered" evidence="2">
    <location>
        <begin position="725"/>
        <end position="764"/>
    </location>
</feature>
<feature type="compositionally biased region" description="Basic and acidic residues" evidence="2">
    <location>
        <begin position="50"/>
        <end position="67"/>
    </location>
</feature>
<feature type="compositionally biased region" description="Basic and acidic residues" evidence="2">
    <location>
        <begin position="18"/>
        <end position="27"/>
    </location>
</feature>
<feature type="compositionally biased region" description="Polar residues" evidence="2">
    <location>
        <begin position="1287"/>
        <end position="1304"/>
    </location>
</feature>
<feature type="region of interest" description="Disordered" evidence="2">
    <location>
        <begin position="518"/>
        <end position="550"/>
    </location>
</feature>
<feature type="region of interest" description="Disordered" evidence="2">
    <location>
        <begin position="1"/>
        <end position="102"/>
    </location>
</feature>
<feature type="compositionally biased region" description="Low complexity" evidence="2">
    <location>
        <begin position="397"/>
        <end position="419"/>
    </location>
</feature>
<feature type="compositionally biased region" description="Polar residues" evidence="2">
    <location>
        <begin position="1213"/>
        <end position="1223"/>
    </location>
</feature>
<feature type="compositionally biased region" description="Polar residues" evidence="2">
    <location>
        <begin position="1255"/>
        <end position="1280"/>
    </location>
</feature>
<name>A0A3A1YMB3_9GAMM</name>
<evidence type="ECO:0000313" key="3">
    <source>
        <dbReference type="EMBL" id="RIY38606.1"/>
    </source>
</evidence>
<feature type="compositionally biased region" description="Acidic residues" evidence="2">
    <location>
        <begin position="1421"/>
        <end position="1430"/>
    </location>
</feature>
<dbReference type="RefSeq" id="WP_119531146.1">
    <property type="nucleotide sequence ID" value="NZ_JBHSSP010000021.1"/>
</dbReference>
<feature type="region of interest" description="Disordered" evidence="2">
    <location>
        <begin position="1400"/>
        <end position="1448"/>
    </location>
</feature>
<feature type="coiled-coil region" evidence="1">
    <location>
        <begin position="1143"/>
        <end position="1170"/>
    </location>
</feature>
<gene>
    <name evidence="3" type="ORF">CKF58_03835</name>
</gene>
<feature type="compositionally biased region" description="Polar residues" evidence="2">
    <location>
        <begin position="250"/>
        <end position="265"/>
    </location>
</feature>
<feature type="compositionally biased region" description="Basic and acidic residues" evidence="2">
    <location>
        <begin position="311"/>
        <end position="320"/>
    </location>
</feature>
<evidence type="ECO:0000256" key="1">
    <source>
        <dbReference type="SAM" id="Coils"/>
    </source>
</evidence>
<feature type="region of interest" description="Disordered" evidence="2">
    <location>
        <begin position="1200"/>
        <end position="1227"/>
    </location>
</feature>
<feature type="region of interest" description="Disordered" evidence="2">
    <location>
        <begin position="299"/>
        <end position="333"/>
    </location>
</feature>
<feature type="region of interest" description="Disordered" evidence="2">
    <location>
        <begin position="230"/>
        <end position="273"/>
    </location>
</feature>
<feature type="region of interest" description="Disordered" evidence="2">
    <location>
        <begin position="640"/>
        <end position="661"/>
    </location>
</feature>
<evidence type="ECO:0000313" key="4">
    <source>
        <dbReference type="Proteomes" id="UP000265916"/>
    </source>
</evidence>
<keyword evidence="1" id="KW-0175">Coiled coil</keyword>